<keyword evidence="1" id="KW-0812">Transmembrane</keyword>
<keyword evidence="1" id="KW-0472">Membrane</keyword>
<evidence type="ECO:0000256" key="1">
    <source>
        <dbReference type="SAM" id="Phobius"/>
    </source>
</evidence>
<comment type="caution">
    <text evidence="3">The sequence shown here is derived from an EMBL/GenBank/DDBJ whole genome shotgun (WGS) entry which is preliminary data.</text>
</comment>
<evidence type="ECO:0000259" key="2">
    <source>
        <dbReference type="Pfam" id="PF19964"/>
    </source>
</evidence>
<dbReference type="RefSeq" id="WP_099148058.1">
    <property type="nucleotide sequence ID" value="NZ_PDUD01000001.1"/>
</dbReference>
<reference evidence="3 4" key="1">
    <citation type="submission" date="2017-10" db="EMBL/GenBank/DDBJ databases">
        <title>The draft genome sequence of Lewinella nigricans NBRC 102662.</title>
        <authorList>
            <person name="Wang K."/>
        </authorList>
    </citation>
    <scope>NUCLEOTIDE SEQUENCE [LARGE SCALE GENOMIC DNA]</scope>
    <source>
        <strain evidence="3 4">NBRC 102662</strain>
    </source>
</reference>
<name>A0A2D0NJC6_FLAN2</name>
<feature type="domain" description="Effector-associated" evidence="2">
    <location>
        <begin position="6"/>
        <end position="80"/>
    </location>
</feature>
<gene>
    <name evidence="3" type="ORF">CRP01_00705</name>
</gene>
<dbReference type="Proteomes" id="UP000223913">
    <property type="component" value="Unassembled WGS sequence"/>
</dbReference>
<dbReference type="InterPro" id="IPR045439">
    <property type="entry name" value="EAD11"/>
</dbReference>
<sequence length="306" mass="33958">MTDQAYGKIAQTISDGQLAEAIDQIGALALEQEQQKLLIALTAQYRKLQNRISRGTLSAEQIQLQENQLTERLIDLIDYIRDPARRPGALAEVIPLSGGGRGQNRFRTFAGIALALLLGGALTFFFILKNEDLQLTVFVTDLRGNVAIENNGRLNIPLGNRSLNEEIGPNGRTNFPDITRSNLGDTITIGLEAEGWEIVDGMNTFIFRGEPIRLQVQRDKSLGTIKGVVKSRDGQKFIAGARVRINNDTVITTNELGIFTVVLPELMQVEKVTEAYLLTVSAENYKTTTQHYYPRSSDAEVRLQKQ</sequence>
<evidence type="ECO:0000313" key="3">
    <source>
        <dbReference type="EMBL" id="PHN08466.1"/>
    </source>
</evidence>
<proteinExistence type="predicted"/>
<keyword evidence="4" id="KW-1185">Reference proteome</keyword>
<organism evidence="3 4">
    <name type="scientific">Flavilitoribacter nigricans (strain ATCC 23147 / DSM 23189 / NBRC 102662 / NCIMB 1420 / SS-2)</name>
    <name type="common">Lewinella nigricans</name>
    <dbReference type="NCBI Taxonomy" id="1122177"/>
    <lineage>
        <taxon>Bacteria</taxon>
        <taxon>Pseudomonadati</taxon>
        <taxon>Bacteroidota</taxon>
        <taxon>Saprospiria</taxon>
        <taxon>Saprospirales</taxon>
        <taxon>Lewinellaceae</taxon>
        <taxon>Flavilitoribacter</taxon>
    </lineage>
</organism>
<accession>A0A2D0NJC6</accession>
<dbReference type="AlphaFoldDB" id="A0A2D0NJC6"/>
<dbReference type="Gene3D" id="2.60.40.1120">
    <property type="entry name" value="Carboxypeptidase-like, regulatory domain"/>
    <property type="match status" value="1"/>
</dbReference>
<dbReference type="SUPFAM" id="SSF49464">
    <property type="entry name" value="Carboxypeptidase regulatory domain-like"/>
    <property type="match status" value="1"/>
</dbReference>
<keyword evidence="1" id="KW-1133">Transmembrane helix</keyword>
<protein>
    <recommendedName>
        <fullName evidence="2">Effector-associated domain-containing protein</fullName>
    </recommendedName>
</protein>
<evidence type="ECO:0000313" key="4">
    <source>
        <dbReference type="Proteomes" id="UP000223913"/>
    </source>
</evidence>
<dbReference type="InterPro" id="IPR008969">
    <property type="entry name" value="CarboxyPept-like_regulatory"/>
</dbReference>
<dbReference type="EMBL" id="PDUD01000001">
    <property type="protein sequence ID" value="PHN08466.1"/>
    <property type="molecule type" value="Genomic_DNA"/>
</dbReference>
<dbReference type="Pfam" id="PF19964">
    <property type="entry name" value="EAD11"/>
    <property type="match status" value="1"/>
</dbReference>
<feature type="transmembrane region" description="Helical" evidence="1">
    <location>
        <begin position="109"/>
        <end position="128"/>
    </location>
</feature>